<reference evidence="1 2" key="1">
    <citation type="journal article" date="2024" name="Nat. Commun.">
        <title>Phylogenomics reveals the evolutionary origins of lichenization in chlorophyte algae.</title>
        <authorList>
            <person name="Puginier C."/>
            <person name="Libourel C."/>
            <person name="Otte J."/>
            <person name="Skaloud P."/>
            <person name="Haon M."/>
            <person name="Grisel S."/>
            <person name="Petersen M."/>
            <person name="Berrin J.G."/>
            <person name="Delaux P.M."/>
            <person name="Dal Grande F."/>
            <person name="Keller J."/>
        </authorList>
    </citation>
    <scope>NUCLEOTIDE SEQUENCE [LARGE SCALE GENOMIC DNA]</scope>
    <source>
        <strain evidence="1 2">SAG 2036</strain>
    </source>
</reference>
<accession>A0AAW1P9I4</accession>
<organism evidence="1 2">
    <name type="scientific">Symbiochloris irregularis</name>
    <dbReference type="NCBI Taxonomy" id="706552"/>
    <lineage>
        <taxon>Eukaryota</taxon>
        <taxon>Viridiplantae</taxon>
        <taxon>Chlorophyta</taxon>
        <taxon>core chlorophytes</taxon>
        <taxon>Trebouxiophyceae</taxon>
        <taxon>Trebouxiales</taxon>
        <taxon>Trebouxiaceae</taxon>
        <taxon>Symbiochloris</taxon>
    </lineage>
</organism>
<gene>
    <name evidence="1" type="ORF">WJX73_001179</name>
</gene>
<dbReference type="AlphaFoldDB" id="A0AAW1P9I4"/>
<name>A0AAW1P9I4_9CHLO</name>
<proteinExistence type="predicted"/>
<dbReference type="Proteomes" id="UP001465755">
    <property type="component" value="Unassembled WGS sequence"/>
</dbReference>
<sequence>MTDRACLTRTETLRLLLGSSLLTYRQASDDTRPAFLQDNTFYYVTQSFKDFGKDAGEPAIGKINSTDCQEYIFPIRDLLQAYTDQFGGSRAAYGHSSYELLSNFFYWVTPDLYKTPADDVLGYKHLAVCLQNFSLCKAQCLDITDVLIAYDKDMSWFCKLGA</sequence>
<evidence type="ECO:0000313" key="1">
    <source>
        <dbReference type="EMBL" id="KAK9805312.1"/>
    </source>
</evidence>
<keyword evidence="2" id="KW-1185">Reference proteome</keyword>
<protein>
    <submittedName>
        <fullName evidence="1">Uncharacterized protein</fullName>
    </submittedName>
</protein>
<dbReference type="EMBL" id="JALJOQ010000044">
    <property type="protein sequence ID" value="KAK9805312.1"/>
    <property type="molecule type" value="Genomic_DNA"/>
</dbReference>
<evidence type="ECO:0000313" key="2">
    <source>
        <dbReference type="Proteomes" id="UP001465755"/>
    </source>
</evidence>
<comment type="caution">
    <text evidence="1">The sequence shown here is derived from an EMBL/GenBank/DDBJ whole genome shotgun (WGS) entry which is preliminary data.</text>
</comment>